<evidence type="ECO:0000313" key="2">
    <source>
        <dbReference type="Proteomes" id="UP000247417"/>
    </source>
</evidence>
<dbReference type="STRING" id="940286.GCA_000227565_01865"/>
<name>A0A318R6H4_9PROT</name>
<dbReference type="OrthoDB" id="7280770at2"/>
<dbReference type="AlphaFoldDB" id="A0A318R6H4"/>
<accession>A0A318R6H4</accession>
<evidence type="ECO:0000313" key="1">
    <source>
        <dbReference type="EMBL" id="PYD81813.1"/>
    </source>
</evidence>
<protein>
    <submittedName>
        <fullName evidence="1">Uncharacterized protein</fullName>
    </submittedName>
</protein>
<sequence length="185" mass="20307">MERSWATRLTDGTGQRIRKIDTERTIRAGGSMKRFIILGASICLFSGAAHAAGAARHGETAPVIAEAERHVAATLPDPHGVTFRNVAVHPMDATSVVCGEMAPHNPPAGGVFMKFGYVQGQDDPVIFSGREVPQKVEFNEVNSWLNDSIKLEDLEEMGCVPRGTYHSYNERLNRVMSQRKQFGVN</sequence>
<organism evidence="1 2">
    <name type="scientific">Komagataeibacter oboediens</name>
    <dbReference type="NCBI Taxonomy" id="65958"/>
    <lineage>
        <taxon>Bacteria</taxon>
        <taxon>Pseudomonadati</taxon>
        <taxon>Pseudomonadota</taxon>
        <taxon>Alphaproteobacteria</taxon>
        <taxon>Acetobacterales</taxon>
        <taxon>Acetobacteraceae</taxon>
        <taxon>Komagataeibacter</taxon>
    </lineage>
</organism>
<comment type="caution">
    <text evidence="1">The sequence shown here is derived from an EMBL/GenBank/DDBJ whole genome shotgun (WGS) entry which is preliminary data.</text>
</comment>
<dbReference type="Proteomes" id="UP000247417">
    <property type="component" value="Unassembled WGS sequence"/>
</dbReference>
<dbReference type="EMBL" id="NKTX01000020">
    <property type="protein sequence ID" value="PYD81813.1"/>
    <property type="molecule type" value="Genomic_DNA"/>
</dbReference>
<gene>
    <name evidence="1" type="ORF">CFR80_09880</name>
</gene>
<proteinExistence type="predicted"/>
<reference evidence="1 2" key="1">
    <citation type="submission" date="2017-07" db="EMBL/GenBank/DDBJ databases">
        <title>A draft genome sequence of Komagataeibacter oboediens LMG 18849.</title>
        <authorList>
            <person name="Skraban J."/>
            <person name="Cleenwerck I."/>
            <person name="Vandamme P."/>
            <person name="Trcek J."/>
        </authorList>
    </citation>
    <scope>NUCLEOTIDE SEQUENCE [LARGE SCALE GENOMIC DNA]</scope>
    <source>
        <strain evidence="1 2">LMG 18849</strain>
    </source>
</reference>